<organism evidence="2 3">
    <name type="scientific">Adineta steineri</name>
    <dbReference type="NCBI Taxonomy" id="433720"/>
    <lineage>
        <taxon>Eukaryota</taxon>
        <taxon>Metazoa</taxon>
        <taxon>Spiralia</taxon>
        <taxon>Gnathifera</taxon>
        <taxon>Rotifera</taxon>
        <taxon>Eurotatoria</taxon>
        <taxon>Bdelloidea</taxon>
        <taxon>Adinetida</taxon>
        <taxon>Adinetidae</taxon>
        <taxon>Adineta</taxon>
    </lineage>
</organism>
<comment type="caution">
    <text evidence="2">The sequence shown here is derived from an EMBL/GenBank/DDBJ whole genome shotgun (WGS) entry which is preliminary data.</text>
</comment>
<keyword evidence="1" id="KW-0472">Membrane</keyword>
<dbReference type="EMBL" id="CAJNON010000044">
    <property type="protein sequence ID" value="CAF0858111.1"/>
    <property type="molecule type" value="Genomic_DNA"/>
</dbReference>
<reference evidence="2" key="1">
    <citation type="submission" date="2021-02" db="EMBL/GenBank/DDBJ databases">
        <authorList>
            <person name="Nowell W R."/>
        </authorList>
    </citation>
    <scope>NUCLEOTIDE SEQUENCE</scope>
</reference>
<protein>
    <submittedName>
        <fullName evidence="2">Uncharacterized protein</fullName>
    </submittedName>
</protein>
<feature type="transmembrane region" description="Helical" evidence="1">
    <location>
        <begin position="155"/>
        <end position="177"/>
    </location>
</feature>
<proteinExistence type="predicted"/>
<dbReference type="AlphaFoldDB" id="A0A813WW58"/>
<evidence type="ECO:0000313" key="2">
    <source>
        <dbReference type="EMBL" id="CAF0858111.1"/>
    </source>
</evidence>
<evidence type="ECO:0000313" key="3">
    <source>
        <dbReference type="Proteomes" id="UP000663891"/>
    </source>
</evidence>
<evidence type="ECO:0000256" key="1">
    <source>
        <dbReference type="SAM" id="Phobius"/>
    </source>
</evidence>
<feature type="transmembrane region" description="Helical" evidence="1">
    <location>
        <begin position="225"/>
        <end position="249"/>
    </location>
</feature>
<keyword evidence="1" id="KW-1133">Transmembrane helix</keyword>
<name>A0A813WW58_9BILA</name>
<sequence length="297" mass="34185">MLNLIEVSRQLIQYILPIEIVLGTIGNFTNIFIFTRKTLRSSDCSLCFLCSSIVSLLLLYPTCIVDLIKNNYSIDIVSTSSNVGLRQLSNLRNARYAVEQKISYKIIINMLNLIEVSRQLIQYILPTEIVLETIGNFTNIFIFTRKTLRSFNCSLCFLCSSIVSLLLLYPTCIIDLIKNNYSIDIVSTSFNVGLRQLSNLRNARYAVDHNGIYVSRAGFYTQFNIIFANVVYSYIPPSFLLIFGFLILLNVKQNRRRILPIVQSQQQRTNIELMKMLIIQKTKMPTAIKRYLQSRLV</sequence>
<gene>
    <name evidence="2" type="ORF">VCS650_LOCUS7042</name>
</gene>
<feature type="transmembrane region" description="Helical" evidence="1">
    <location>
        <begin position="46"/>
        <end position="68"/>
    </location>
</feature>
<feature type="transmembrane region" description="Helical" evidence="1">
    <location>
        <begin position="12"/>
        <end position="34"/>
    </location>
</feature>
<feature type="transmembrane region" description="Helical" evidence="1">
    <location>
        <begin position="120"/>
        <end position="143"/>
    </location>
</feature>
<accession>A0A813WW58</accession>
<keyword evidence="1" id="KW-0812">Transmembrane</keyword>
<dbReference type="Proteomes" id="UP000663891">
    <property type="component" value="Unassembled WGS sequence"/>
</dbReference>